<reference evidence="6 7" key="1">
    <citation type="submission" date="2021-03" db="EMBL/GenBank/DDBJ databases">
        <title>Sequencing the genomes of 1000 actinobacteria strains.</title>
        <authorList>
            <person name="Klenk H.-P."/>
        </authorList>
    </citation>
    <scope>NUCLEOTIDE SEQUENCE [LARGE SCALE GENOMIC DNA]</scope>
    <source>
        <strain evidence="6 7">DSM 14566</strain>
    </source>
</reference>
<keyword evidence="3" id="KW-0804">Transcription</keyword>
<feature type="compositionally biased region" description="Low complexity" evidence="4">
    <location>
        <begin position="374"/>
        <end position="385"/>
    </location>
</feature>
<dbReference type="InterPro" id="IPR028082">
    <property type="entry name" value="Peripla_BP_I"/>
</dbReference>
<evidence type="ECO:0000256" key="3">
    <source>
        <dbReference type="ARBA" id="ARBA00023163"/>
    </source>
</evidence>
<dbReference type="Proteomes" id="UP001519290">
    <property type="component" value="Unassembled WGS sequence"/>
</dbReference>
<dbReference type="SUPFAM" id="SSF53822">
    <property type="entry name" value="Periplasmic binding protein-like I"/>
    <property type="match status" value="1"/>
</dbReference>
<keyword evidence="2" id="KW-0238">DNA-binding</keyword>
<evidence type="ECO:0000313" key="7">
    <source>
        <dbReference type="Proteomes" id="UP001519290"/>
    </source>
</evidence>
<evidence type="ECO:0000256" key="1">
    <source>
        <dbReference type="ARBA" id="ARBA00023015"/>
    </source>
</evidence>
<protein>
    <submittedName>
        <fullName evidence="6">LacI family transcriptional regulator</fullName>
    </submittedName>
</protein>
<gene>
    <name evidence="6" type="ORF">JOF43_002353</name>
</gene>
<dbReference type="InterPro" id="IPR010982">
    <property type="entry name" value="Lambda_DNA-bd_dom_sf"/>
</dbReference>
<keyword evidence="1" id="KW-0805">Transcription regulation</keyword>
<dbReference type="EMBL" id="JAGIOD010000001">
    <property type="protein sequence ID" value="MBP2382396.1"/>
    <property type="molecule type" value="Genomic_DNA"/>
</dbReference>
<feature type="region of interest" description="Disordered" evidence="4">
    <location>
        <begin position="1"/>
        <end position="52"/>
    </location>
</feature>
<evidence type="ECO:0000256" key="2">
    <source>
        <dbReference type="ARBA" id="ARBA00023125"/>
    </source>
</evidence>
<evidence type="ECO:0000259" key="5">
    <source>
        <dbReference type="Pfam" id="PF13377"/>
    </source>
</evidence>
<proteinExistence type="predicted"/>
<dbReference type="PANTHER" id="PTHR30146:SF109">
    <property type="entry name" value="HTH-TYPE TRANSCRIPTIONAL REGULATOR GALS"/>
    <property type="match status" value="1"/>
</dbReference>
<dbReference type="PANTHER" id="PTHR30146">
    <property type="entry name" value="LACI-RELATED TRANSCRIPTIONAL REPRESSOR"/>
    <property type="match status" value="1"/>
</dbReference>
<comment type="caution">
    <text evidence="6">The sequence shown here is derived from an EMBL/GenBank/DDBJ whole genome shotgun (WGS) entry which is preliminary data.</text>
</comment>
<evidence type="ECO:0000313" key="6">
    <source>
        <dbReference type="EMBL" id="MBP2382396.1"/>
    </source>
</evidence>
<name>A0ABS4X1Y7_9MICO</name>
<organism evidence="6 7">
    <name type="scientific">Brachybacterium sacelli</name>
    <dbReference type="NCBI Taxonomy" id="173364"/>
    <lineage>
        <taxon>Bacteria</taxon>
        <taxon>Bacillati</taxon>
        <taxon>Actinomycetota</taxon>
        <taxon>Actinomycetes</taxon>
        <taxon>Micrococcales</taxon>
        <taxon>Dermabacteraceae</taxon>
        <taxon>Brachybacterium</taxon>
    </lineage>
</organism>
<feature type="domain" description="Transcriptional regulator LacI/GalR-like sensor" evidence="5">
    <location>
        <begin position="220"/>
        <end position="379"/>
    </location>
</feature>
<feature type="compositionally biased region" description="Polar residues" evidence="4">
    <location>
        <begin position="1"/>
        <end position="11"/>
    </location>
</feature>
<dbReference type="Pfam" id="PF13377">
    <property type="entry name" value="Peripla_BP_3"/>
    <property type="match status" value="1"/>
</dbReference>
<keyword evidence="7" id="KW-1185">Reference proteome</keyword>
<accession>A0ABS4X1Y7</accession>
<dbReference type="Gene3D" id="3.40.50.2300">
    <property type="match status" value="2"/>
</dbReference>
<dbReference type="CDD" id="cd06267">
    <property type="entry name" value="PBP1_LacI_sugar_binding-like"/>
    <property type="match status" value="1"/>
</dbReference>
<feature type="region of interest" description="Disordered" evidence="4">
    <location>
        <begin position="374"/>
        <end position="396"/>
    </location>
</feature>
<dbReference type="InterPro" id="IPR046335">
    <property type="entry name" value="LacI/GalR-like_sensor"/>
</dbReference>
<dbReference type="RefSeq" id="WP_209902222.1">
    <property type="nucleotide sequence ID" value="NZ_BAAAJW010000003.1"/>
</dbReference>
<dbReference type="Gene3D" id="1.10.260.40">
    <property type="entry name" value="lambda repressor-like DNA-binding domains"/>
    <property type="match status" value="1"/>
</dbReference>
<evidence type="ECO:0000256" key="4">
    <source>
        <dbReference type="SAM" id="MobiDB-lite"/>
    </source>
</evidence>
<sequence>MSSDASASSDGTIDPASDSGAPRGDEGESGQVVENVEQTAEELDSSGQQRGTLRDVADSLGISSAVALRALRGAEEIKPLMATRVREAAERLRFPLEELSEETDHRGIVAVLVNTMRNTWISDLVRAIRIELTATGRSAIVVPTRRRVPEHPVAADTDAIESLVQLGVDGFLMVSDLADMDSVLEATGDRPFVGIGCSQDFRGRFDTVRIDDEVGQGLLVDHLVGLGHREIAHVGGVGAAVARERADAFRKAMARHGLEEQARVEPGDFTEQVGQTAGSMLLRGSRVPTAVTCANDVTAVGVLSAAREAGYSVPEELAVAGYGNTSLASSGVSQITSVDPNSDRLGALAAQFLVERVSGFESPPRDVAVAPSVVVRRSSSAGPRPESTKRKRVSVD</sequence>